<feature type="compositionally biased region" description="Polar residues" evidence="1">
    <location>
        <begin position="737"/>
        <end position="746"/>
    </location>
</feature>
<organism evidence="3 4">
    <name type="scientific">Candidatus Nitrosopelagicus brevis</name>
    <dbReference type="NCBI Taxonomy" id="1410606"/>
    <lineage>
        <taxon>Archaea</taxon>
        <taxon>Nitrososphaerota</taxon>
    </lineage>
</organism>
<comment type="caution">
    <text evidence="3">The sequence shown here is derived from an EMBL/GenBank/DDBJ whole genome shotgun (WGS) entry which is preliminary data.</text>
</comment>
<dbReference type="InterPro" id="IPR001322">
    <property type="entry name" value="Lamin_tail_dom"/>
</dbReference>
<proteinExistence type="predicted"/>
<dbReference type="InterPro" id="IPR036415">
    <property type="entry name" value="Lamin_tail_dom_sf"/>
</dbReference>
<name>A0A2R6TCG5_9ARCH</name>
<keyword evidence="4" id="KW-1185">Reference proteome</keyword>
<feature type="compositionally biased region" description="Basic and acidic residues" evidence="1">
    <location>
        <begin position="807"/>
        <end position="821"/>
    </location>
</feature>
<evidence type="ECO:0000313" key="4">
    <source>
        <dbReference type="Proteomes" id="UP000241022"/>
    </source>
</evidence>
<gene>
    <name evidence="3" type="ORF">A7X95_02795</name>
</gene>
<accession>A0A2R6TCG5</accession>
<dbReference type="PROSITE" id="PS51841">
    <property type="entry name" value="LTD"/>
    <property type="match status" value="1"/>
</dbReference>
<evidence type="ECO:0000313" key="3">
    <source>
        <dbReference type="EMBL" id="PTL88210.1"/>
    </source>
</evidence>
<dbReference type="SUPFAM" id="SSF74853">
    <property type="entry name" value="Lamin A/C globular tail domain"/>
    <property type="match status" value="1"/>
</dbReference>
<reference evidence="3 4" key="2">
    <citation type="submission" date="2018-04" db="EMBL/GenBank/DDBJ databases">
        <title>Transcriptomics of ammonia oxidizing archaea.</title>
        <authorList>
            <person name="Carini P."/>
        </authorList>
    </citation>
    <scope>NUCLEOTIDE SEQUENCE [LARGE SCALE GENOMIC DNA]</scope>
    <source>
        <strain evidence="3 4">U25</strain>
    </source>
</reference>
<evidence type="ECO:0000259" key="2">
    <source>
        <dbReference type="PROSITE" id="PS51841"/>
    </source>
</evidence>
<dbReference type="Proteomes" id="UP000241022">
    <property type="component" value="Unassembled WGS sequence"/>
</dbReference>
<evidence type="ECO:0000256" key="1">
    <source>
        <dbReference type="SAM" id="MobiDB-lite"/>
    </source>
</evidence>
<dbReference type="EMBL" id="LXWN01000001">
    <property type="protein sequence ID" value="PTL88210.1"/>
    <property type="molecule type" value="Genomic_DNA"/>
</dbReference>
<sequence>MHLKNPLLFGLMAILLLAGTITPGMSQSSFDSQILINEVETNPPGSDTSEFVELYNPTSIDIDVSGWTISPSATWKAYEIPDGTIISSNSFAAFTHVNFWFKDFGETITLSDTSGNLIDETPLIEDLENNNFSWQRTTDGFDTDSNSDWELKRMTPKSSNGKLVETEESIFSLSATLGGTEYVFNETVTIAGSVSEELFTSLSTPEMIKINIQGPNYFKNLALFPDRDLGFSTTLNLQKVLGFNQGSYDVKVSYGEYTSELNFTLNNEDDSSISESTKNNLEISTDKESYIPGETVILFADTNSEIQYGGLDYTVTNPNQEIIFEGTIFPNEKFSKVFQHGAGELFAFSTQLFMETVNPVYGTYTIEGTYKSQNPLYYSSEDVINTSTSFVLSEDVKEDVLISISTDKEIYAVGDIIKVTGRSNDIWVEDLELRVMQTGILSSSAIGSDARYLAPDPFDLQDRVRLNGDGTFEYEFKIVENSSADENYASSFGDYKIVVSEYFGDGTTSFKVVEDPESFVDVRTPLGLKMDKSSYVLGSSLSLTGKILDYHQAEIGNSMRNSVEITFTDSSGTTVNYVFDKNNASNEAAKGTNGKITTPIVFTAYPDSVGGYEVDVVLHPIQFDYGIYTANALHQISGTSESITFEIKSAQSDIIPEVESQEPLTMEICKSNRAHVDEILKDLKSIGKGEIAPSMESVVCGENLKFNVGDKLVVTGKVIPKDARSLTSTYADRDSDSQTSTGHSYSTNYNTAMMNYVEVSIPYPRSMTVSGASSVTTVPDADENYTGGGGTGTGGAYYEDEDGNIIRGDEDKKTSRTDDAKRTGYDGTILMKQQKILLTDMRYKAYPDDNGNYATVFELRAGVFKDGIYAVKADYFGHHDETSVKIIDTSLKGGLEPSISVNLEKDEFTSGDTVRISGKINNIYYYDSVSVRVDLPNVSEINCFEGQQCGFGNSEKKIRVQEGVSGPGFFWNYKLPKDAPLGLYTIVVDTHFGEFEKSFFVVDESEVIGTPAPEATISKKIIEKFNRISDDKIPIVLTEKSTDDSTLSPRVIQGSLFTSARGEESDVNLRITTSNGQCVIGQGSDCLVTESTRKPGAIYSIVTIDDINYKIRYSGDDVRLEKFSIVPENSSSKIDIDNWNVEIIKDEQPSRFYYKVSYVALE</sequence>
<dbReference type="Gene3D" id="2.60.40.1260">
    <property type="entry name" value="Lamin Tail domain"/>
    <property type="match status" value="1"/>
</dbReference>
<dbReference type="AlphaFoldDB" id="A0A2R6TCG5"/>
<protein>
    <recommendedName>
        <fullName evidence="2">LTD domain-containing protein</fullName>
    </recommendedName>
</protein>
<feature type="region of interest" description="Disordered" evidence="1">
    <location>
        <begin position="774"/>
        <end position="821"/>
    </location>
</feature>
<feature type="region of interest" description="Disordered" evidence="1">
    <location>
        <begin position="727"/>
        <end position="746"/>
    </location>
</feature>
<feature type="domain" description="LTD" evidence="2">
    <location>
        <begin position="26"/>
        <end position="136"/>
    </location>
</feature>
<dbReference type="Pfam" id="PF00932">
    <property type="entry name" value="LTD"/>
    <property type="match status" value="1"/>
</dbReference>
<feature type="compositionally biased region" description="Gly residues" evidence="1">
    <location>
        <begin position="786"/>
        <end position="795"/>
    </location>
</feature>
<reference evidence="4" key="1">
    <citation type="submission" date="2016-05" db="EMBL/GenBank/DDBJ databases">
        <authorList>
            <person name="Dupont C."/>
            <person name="Santoro A."/>
        </authorList>
    </citation>
    <scope>NUCLEOTIDE SEQUENCE [LARGE SCALE GENOMIC DNA]</scope>
    <source>
        <strain evidence="4">U25</strain>
    </source>
</reference>